<feature type="region of interest" description="Disordered" evidence="2">
    <location>
        <begin position="344"/>
        <end position="381"/>
    </location>
</feature>
<accession>A0A699GUW8</accession>
<proteinExistence type="predicted"/>
<evidence type="ECO:0000256" key="2">
    <source>
        <dbReference type="SAM" id="MobiDB-lite"/>
    </source>
</evidence>
<dbReference type="PANTHER" id="PTHR31099:SF41">
    <property type="entry name" value="TRANSPOSASE (PUTATIVE), GYPSY TYPE-RELATED"/>
    <property type="match status" value="1"/>
</dbReference>
<evidence type="ECO:0000313" key="3">
    <source>
        <dbReference type="EMBL" id="GEW25908.1"/>
    </source>
</evidence>
<evidence type="ECO:0000256" key="1">
    <source>
        <dbReference type="SAM" id="Coils"/>
    </source>
</evidence>
<evidence type="ECO:0008006" key="4">
    <source>
        <dbReference type="Google" id="ProtNLM"/>
    </source>
</evidence>
<reference evidence="3" key="1">
    <citation type="journal article" date="2019" name="Sci. Rep.">
        <title>Draft genome of Tanacetum cinerariifolium, the natural source of mosquito coil.</title>
        <authorList>
            <person name="Yamashiro T."/>
            <person name="Shiraishi A."/>
            <person name="Satake H."/>
            <person name="Nakayama K."/>
        </authorList>
    </citation>
    <scope>NUCLEOTIDE SEQUENCE</scope>
</reference>
<feature type="coiled-coil region" evidence="1">
    <location>
        <begin position="558"/>
        <end position="595"/>
    </location>
</feature>
<dbReference type="PANTHER" id="PTHR31099">
    <property type="entry name" value="OS06G0165300 PROTEIN"/>
    <property type="match status" value="1"/>
</dbReference>
<keyword evidence="1" id="KW-0175">Coiled coil</keyword>
<dbReference type="AlphaFoldDB" id="A0A699GUW8"/>
<sequence length="945" mass="104516">MGGRRNRRPERWIDYDEEQGHWGIARPRFRYLSVVLSSFAVTYASATFPCIGSITDIKSVLTQRALNVFCETFHIPDEVHPQLPSPNQTIHEMPTGKIGVYTRFFEYSNFRLFLSTFLVNVLKHYHVHISRLSVIGAAKVSHFEILCRVYGFEPTVGLFCCFYVNSKNKGWMSFSKRQGTDAVCYTKPLDSLKGWNDHFSGSMLLLALPYFRSILYPEPFLCLVGMSHNYTLDENTYPQFLHNDDEEIDLMSLIRTADPTKVRIDERQRDEVEPKLLETTVGRIVPLLSVAPDRSSGELEASVDKLFDEGGSDEQAKQGDSASGGHGVGIDVVAETIVEDVAPAQLKHQKKRKTKVANAGEPSHPAKKLRGDYEAPGGPTVYSKSQSSIQRLFARAVQNAKHEDGDYTEFLAGANLRAIGAPQRFVISSDSSDHSSVNIAEAEVDSVVRTSMPIITSVTTTPTTDPAAIAKEKLVGSSVFGADSLSAGGSHPISCGFSDCSGSDFLVGGIRTMIDPDSNLQKVYLPQWNVTNGSCLVARCAEVRMRVEYHIKEKRRSKAVVEEKNQVLKATNEEIENLKAQLLLKEAEAAKAIRLRAETSKLEVAEKSIRDEDTALNERNIILEKECNALDVKVMDLQAVVVSKDRELTDSTAQLTSIKSHNDNLVDHVYELQVSFFELKEKLSNYENLTERLEEFQDAQLKVVNDKFDKLYADFVEVTLCLEERFYPYLLTTIAGRIWLLTHLMELAIVKCLNSPEYLSAPGIAVSKAIEKGMQDGLAAGIIHGRKGRVLTDVAAHNPAAEADYVSALQQLQSVNFSLLAELKANKDASIEAVMNILRLEEHLAVRLGLNESQPHANQLMVPIHHSLDKTVVGIEVTSGAAPATADLTTALSVTLASVGSVTLLSIDDYRVMGADDQSAVNESVVDEDVNPFLNVDDAELNIPY</sequence>
<dbReference type="EMBL" id="BKCJ010051165">
    <property type="protein sequence ID" value="GEW25908.1"/>
    <property type="molecule type" value="Genomic_DNA"/>
</dbReference>
<gene>
    <name evidence="3" type="ORF">Tci_197884</name>
</gene>
<name>A0A699GUW8_TANCI</name>
<protein>
    <recommendedName>
        <fullName evidence="4">Transposase (Putative), gypsy type</fullName>
    </recommendedName>
</protein>
<organism evidence="3">
    <name type="scientific">Tanacetum cinerariifolium</name>
    <name type="common">Dalmatian daisy</name>
    <name type="synonym">Chrysanthemum cinerariifolium</name>
    <dbReference type="NCBI Taxonomy" id="118510"/>
    <lineage>
        <taxon>Eukaryota</taxon>
        <taxon>Viridiplantae</taxon>
        <taxon>Streptophyta</taxon>
        <taxon>Embryophyta</taxon>
        <taxon>Tracheophyta</taxon>
        <taxon>Spermatophyta</taxon>
        <taxon>Magnoliopsida</taxon>
        <taxon>eudicotyledons</taxon>
        <taxon>Gunneridae</taxon>
        <taxon>Pentapetalae</taxon>
        <taxon>asterids</taxon>
        <taxon>campanulids</taxon>
        <taxon>Asterales</taxon>
        <taxon>Asteraceae</taxon>
        <taxon>Asteroideae</taxon>
        <taxon>Anthemideae</taxon>
        <taxon>Anthemidinae</taxon>
        <taxon>Tanacetum</taxon>
    </lineage>
</organism>
<comment type="caution">
    <text evidence="3">The sequence shown here is derived from an EMBL/GenBank/DDBJ whole genome shotgun (WGS) entry which is preliminary data.</text>
</comment>